<dbReference type="AlphaFoldDB" id="A0A7N2MG34"/>
<dbReference type="PANTHER" id="PTHR11206">
    <property type="entry name" value="MULTIDRUG RESISTANCE PROTEIN"/>
    <property type="match status" value="1"/>
</dbReference>
<sequence length="306" mass="33200">MEGKCEVFVKELKMVSFLSAPMVAVSVLQYSLPFVTLMMVGHLDELSLSGVSVAFSFTIVTGCSLICGMAGALETLCGQAYGAEQYKKLRIYTYAAIISLTPLGSSAAALASASSYLLDVLMLGEYMKYSSACEKTRAVFSKDVFFSMREFFRFAVPSAGMVCLTIINLQYCIPYGFVATASTWVSNELGAGNAQAAKMTVKVIMVLVVAEMVIVAMILFFCHRVLGYAFRSKKEFVDRTADMAPLLCLSIIMHGLQAVLLGVARGSGWQDIGAYVNLGAYYLVGVPIRHGKTGQNFLTRPNLKNI</sequence>
<dbReference type="GO" id="GO:0016020">
    <property type="term" value="C:membrane"/>
    <property type="evidence" value="ECO:0007669"/>
    <property type="project" value="InterPro"/>
</dbReference>
<dbReference type="Proteomes" id="UP000594261">
    <property type="component" value="Chromosome 9"/>
</dbReference>
<feature type="transmembrane region" description="Helical" evidence="2">
    <location>
        <begin position="94"/>
        <end position="118"/>
    </location>
</feature>
<keyword evidence="2" id="KW-0472">Membrane</keyword>
<keyword evidence="4" id="KW-1185">Reference proteome</keyword>
<comment type="similarity">
    <text evidence="1">Belongs to the multi antimicrobial extrusion (MATE) (TC 2.A.66.1) family.</text>
</comment>
<keyword evidence="2" id="KW-1133">Transmembrane helix</keyword>
<evidence type="ECO:0008006" key="5">
    <source>
        <dbReference type="Google" id="ProtNLM"/>
    </source>
</evidence>
<dbReference type="EMBL" id="LRBV02000009">
    <property type="status" value="NOT_ANNOTATED_CDS"/>
    <property type="molecule type" value="Genomic_DNA"/>
</dbReference>
<feature type="transmembrane region" description="Helical" evidence="2">
    <location>
        <begin position="243"/>
        <end position="264"/>
    </location>
</feature>
<dbReference type="Gramene" id="QL09p002233:mrna">
    <property type="protein sequence ID" value="QL09p002233:mrna"/>
    <property type="gene ID" value="QL09p002233"/>
</dbReference>
<organism evidence="3 4">
    <name type="scientific">Quercus lobata</name>
    <name type="common">Valley oak</name>
    <dbReference type="NCBI Taxonomy" id="97700"/>
    <lineage>
        <taxon>Eukaryota</taxon>
        <taxon>Viridiplantae</taxon>
        <taxon>Streptophyta</taxon>
        <taxon>Embryophyta</taxon>
        <taxon>Tracheophyta</taxon>
        <taxon>Spermatophyta</taxon>
        <taxon>Magnoliopsida</taxon>
        <taxon>eudicotyledons</taxon>
        <taxon>Gunneridae</taxon>
        <taxon>Pentapetalae</taxon>
        <taxon>rosids</taxon>
        <taxon>fabids</taxon>
        <taxon>Fagales</taxon>
        <taxon>Fagaceae</taxon>
        <taxon>Quercus</taxon>
    </lineage>
</organism>
<reference evidence="3" key="2">
    <citation type="submission" date="2021-01" db="UniProtKB">
        <authorList>
            <consortium name="EnsemblPlants"/>
        </authorList>
    </citation>
    <scope>IDENTIFICATION</scope>
</reference>
<protein>
    <recommendedName>
        <fullName evidence="5">MATE efflux family protein</fullName>
    </recommendedName>
</protein>
<dbReference type="InterPro" id="IPR002528">
    <property type="entry name" value="MATE_fam"/>
</dbReference>
<evidence type="ECO:0000313" key="4">
    <source>
        <dbReference type="Proteomes" id="UP000594261"/>
    </source>
</evidence>
<dbReference type="GO" id="GO:0042910">
    <property type="term" value="F:xenobiotic transmembrane transporter activity"/>
    <property type="evidence" value="ECO:0007669"/>
    <property type="project" value="InterPro"/>
</dbReference>
<dbReference type="EnsemblPlants" id="QL09p002233:mrna">
    <property type="protein sequence ID" value="QL09p002233:mrna"/>
    <property type="gene ID" value="QL09p002233"/>
</dbReference>
<dbReference type="OMA" id="FCFILDF"/>
<dbReference type="GO" id="GO:0015297">
    <property type="term" value="F:antiporter activity"/>
    <property type="evidence" value="ECO:0007669"/>
    <property type="project" value="InterPro"/>
</dbReference>
<keyword evidence="2" id="KW-0812">Transmembrane</keyword>
<dbReference type="InParanoid" id="A0A7N2MG34"/>
<evidence type="ECO:0000256" key="2">
    <source>
        <dbReference type="SAM" id="Phobius"/>
    </source>
</evidence>
<feature type="transmembrane region" description="Helical" evidence="2">
    <location>
        <begin position="12"/>
        <end position="32"/>
    </location>
</feature>
<feature type="transmembrane region" description="Helical" evidence="2">
    <location>
        <begin position="203"/>
        <end position="222"/>
    </location>
</feature>
<evidence type="ECO:0000256" key="1">
    <source>
        <dbReference type="ARBA" id="ARBA00010199"/>
    </source>
</evidence>
<name>A0A7N2MG34_QUELO</name>
<feature type="transmembrane region" description="Helical" evidence="2">
    <location>
        <begin position="52"/>
        <end position="73"/>
    </location>
</feature>
<dbReference type="Pfam" id="PF01554">
    <property type="entry name" value="MatE"/>
    <property type="match status" value="2"/>
</dbReference>
<reference evidence="3 4" key="1">
    <citation type="journal article" date="2016" name="G3 (Bethesda)">
        <title>First Draft Assembly and Annotation of the Genome of a California Endemic Oak Quercus lobata Nee (Fagaceae).</title>
        <authorList>
            <person name="Sork V.L."/>
            <person name="Fitz-Gibbon S.T."/>
            <person name="Puiu D."/>
            <person name="Crepeau M."/>
            <person name="Gugger P.F."/>
            <person name="Sherman R."/>
            <person name="Stevens K."/>
            <person name="Langley C.H."/>
            <person name="Pellegrini M."/>
            <person name="Salzberg S.L."/>
        </authorList>
    </citation>
    <scope>NUCLEOTIDE SEQUENCE [LARGE SCALE GENOMIC DNA]</scope>
    <source>
        <strain evidence="3 4">cv. SW786</strain>
    </source>
</reference>
<proteinExistence type="inferred from homology"/>
<accession>A0A7N2MG34</accession>
<evidence type="ECO:0000313" key="3">
    <source>
        <dbReference type="EnsemblPlants" id="QL09p002233:mrna"/>
    </source>
</evidence>